<proteinExistence type="predicted"/>
<sequence length="68" mass="7200">MGAPARARTLFPSSESARKSSRGPRQSALQLEQRRRALLEIREAEYGADARAPEASSGLSPDGAEGSS</sequence>
<gene>
    <name evidence="2" type="ORF">MRATA1EN1_LOCUS4162</name>
</gene>
<keyword evidence="3" id="KW-1185">Reference proteome</keyword>
<name>A0ABN8Y0S1_RANTA</name>
<feature type="region of interest" description="Disordered" evidence="1">
    <location>
        <begin position="1"/>
        <end position="31"/>
    </location>
</feature>
<protein>
    <submittedName>
        <fullName evidence="2">Uncharacterized protein</fullName>
    </submittedName>
</protein>
<evidence type="ECO:0000256" key="1">
    <source>
        <dbReference type="SAM" id="MobiDB-lite"/>
    </source>
</evidence>
<reference evidence="2" key="1">
    <citation type="submission" date="2023-04" db="EMBL/GenBank/DDBJ databases">
        <authorList>
            <consortium name="ELIXIR-Norway"/>
        </authorList>
    </citation>
    <scope>NUCLEOTIDE SEQUENCE [LARGE SCALE GENOMIC DNA]</scope>
</reference>
<evidence type="ECO:0000313" key="3">
    <source>
        <dbReference type="Proteomes" id="UP001176941"/>
    </source>
</evidence>
<accession>A0ABN8Y0S1</accession>
<evidence type="ECO:0000313" key="2">
    <source>
        <dbReference type="EMBL" id="CAI9155200.1"/>
    </source>
</evidence>
<organism evidence="2 3">
    <name type="scientific">Rangifer tarandus platyrhynchus</name>
    <name type="common">Svalbard reindeer</name>
    <dbReference type="NCBI Taxonomy" id="3082113"/>
    <lineage>
        <taxon>Eukaryota</taxon>
        <taxon>Metazoa</taxon>
        <taxon>Chordata</taxon>
        <taxon>Craniata</taxon>
        <taxon>Vertebrata</taxon>
        <taxon>Euteleostomi</taxon>
        <taxon>Mammalia</taxon>
        <taxon>Eutheria</taxon>
        <taxon>Laurasiatheria</taxon>
        <taxon>Artiodactyla</taxon>
        <taxon>Ruminantia</taxon>
        <taxon>Pecora</taxon>
        <taxon>Cervidae</taxon>
        <taxon>Odocoileinae</taxon>
        <taxon>Rangifer</taxon>
    </lineage>
</organism>
<feature type="region of interest" description="Disordered" evidence="1">
    <location>
        <begin position="45"/>
        <end position="68"/>
    </location>
</feature>
<dbReference type="Proteomes" id="UP001176941">
    <property type="component" value="Chromosome 12"/>
</dbReference>
<dbReference type="EMBL" id="OX459948">
    <property type="protein sequence ID" value="CAI9155200.1"/>
    <property type="molecule type" value="Genomic_DNA"/>
</dbReference>